<dbReference type="InterPro" id="IPR016040">
    <property type="entry name" value="NAD(P)-bd_dom"/>
</dbReference>
<dbReference type="InterPro" id="IPR036291">
    <property type="entry name" value="NAD(P)-bd_dom_sf"/>
</dbReference>
<dbReference type="PANTHER" id="PTHR43162">
    <property type="match status" value="1"/>
</dbReference>
<dbReference type="EMBL" id="JAAAXW010000144">
    <property type="protein sequence ID" value="KAF9542222.1"/>
    <property type="molecule type" value="Genomic_DNA"/>
</dbReference>
<gene>
    <name evidence="2" type="ORF">EC957_002233</name>
</gene>
<dbReference type="Pfam" id="PF13460">
    <property type="entry name" value="NAD_binding_10"/>
    <property type="match status" value="1"/>
</dbReference>
<name>A0A9P6F4I4_9FUNG</name>
<evidence type="ECO:0000259" key="1">
    <source>
        <dbReference type="Pfam" id="PF13460"/>
    </source>
</evidence>
<accession>A0A9P6F4I4</accession>
<dbReference type="InterPro" id="IPR051604">
    <property type="entry name" value="Ergot_Alk_Oxidoreductase"/>
</dbReference>
<organism evidence="2 3">
    <name type="scientific">Mortierella hygrophila</name>
    <dbReference type="NCBI Taxonomy" id="979708"/>
    <lineage>
        <taxon>Eukaryota</taxon>
        <taxon>Fungi</taxon>
        <taxon>Fungi incertae sedis</taxon>
        <taxon>Mucoromycota</taxon>
        <taxon>Mortierellomycotina</taxon>
        <taxon>Mortierellomycetes</taxon>
        <taxon>Mortierellales</taxon>
        <taxon>Mortierellaceae</taxon>
        <taxon>Mortierella</taxon>
    </lineage>
</organism>
<proteinExistence type="predicted"/>
<keyword evidence="3" id="KW-1185">Reference proteome</keyword>
<protein>
    <recommendedName>
        <fullName evidence="1">NAD(P)-binding domain-containing protein</fullName>
    </recommendedName>
</protein>
<dbReference type="Gene3D" id="3.40.50.720">
    <property type="entry name" value="NAD(P)-binding Rossmann-like Domain"/>
    <property type="match status" value="1"/>
</dbReference>
<reference evidence="2" key="1">
    <citation type="journal article" date="2020" name="Fungal Divers.">
        <title>Resolving the Mortierellaceae phylogeny through synthesis of multi-gene phylogenetics and phylogenomics.</title>
        <authorList>
            <person name="Vandepol N."/>
            <person name="Liber J."/>
            <person name="Desiro A."/>
            <person name="Na H."/>
            <person name="Kennedy M."/>
            <person name="Barry K."/>
            <person name="Grigoriev I.V."/>
            <person name="Miller A.N."/>
            <person name="O'Donnell K."/>
            <person name="Stajich J.E."/>
            <person name="Bonito G."/>
        </authorList>
    </citation>
    <scope>NUCLEOTIDE SEQUENCE</scope>
    <source>
        <strain evidence="2">NRRL 2591</strain>
    </source>
</reference>
<dbReference type="AlphaFoldDB" id="A0A9P6F4I4"/>
<comment type="caution">
    <text evidence="2">The sequence shown here is derived from an EMBL/GenBank/DDBJ whole genome shotgun (WGS) entry which is preliminary data.</text>
</comment>
<dbReference type="SUPFAM" id="SSF51735">
    <property type="entry name" value="NAD(P)-binding Rossmann-fold domains"/>
    <property type="match status" value="1"/>
</dbReference>
<evidence type="ECO:0000313" key="2">
    <source>
        <dbReference type="EMBL" id="KAF9542222.1"/>
    </source>
</evidence>
<feature type="domain" description="NAD(P)-binding" evidence="1">
    <location>
        <begin position="33"/>
        <end position="162"/>
    </location>
</feature>
<evidence type="ECO:0000313" key="3">
    <source>
        <dbReference type="Proteomes" id="UP000723463"/>
    </source>
</evidence>
<dbReference type="PANTHER" id="PTHR43162:SF1">
    <property type="entry name" value="PRESTALK A DIFFERENTIATION PROTEIN A"/>
    <property type="match status" value="1"/>
</dbReference>
<dbReference type="Gene3D" id="3.90.25.10">
    <property type="entry name" value="UDP-galactose 4-epimerase, domain 1"/>
    <property type="match status" value="1"/>
</dbReference>
<sequence>MSTIQSAMSHIQPSSHTKRIAITNVDSWLGCCIAIHLAEKLEKKSPKVQIVALACKDNTHADLDKLKKFKNVHIHKVDYNDEKSLEKVISGVSCSILVPEMTEHRVKHAKNFLCAMKKEKVKGCLLVSVAGAESKDHNLKEIMAFHEIEQMVEEHCSCYLVLRKSIFNQCLFFWSPIVQEKGEFPMFCTAECQMAPLDACDLVCAIETVVVEHCHDHDKVAEEEKSTGDDYSTFGGVHKNKKYTLTGPHKITAQGLVQAMNEETGQRVQFKQVSREELKKYFESLKKREDWSEQLNFDRCHEIASPEPLVAGGDHEEHHRHRDHHHMAPNESMINLLLDELELIKKGEAGFVSGDLEKILGHQGKSVKDFLHKYKDEFRHQH</sequence>
<dbReference type="Proteomes" id="UP000723463">
    <property type="component" value="Unassembled WGS sequence"/>
</dbReference>